<keyword evidence="5" id="KW-0406">Ion transport</keyword>
<keyword evidence="2" id="KW-0813">Transport</keyword>
<evidence type="ECO:0000313" key="10">
    <source>
        <dbReference type="EMBL" id="VDM98110.1"/>
    </source>
</evidence>
<reference evidence="10 11" key="2">
    <citation type="submission" date="2018-11" db="EMBL/GenBank/DDBJ databases">
        <authorList>
            <consortium name="Pathogen Informatics"/>
        </authorList>
    </citation>
    <scope>NUCLEOTIDE SEQUENCE [LARGE SCALE GENOMIC DNA]</scope>
</reference>
<evidence type="ECO:0000313" key="12">
    <source>
        <dbReference type="WBParaSite" id="TCLT_0000225701-mRNA-1"/>
    </source>
</evidence>
<dbReference type="SUPFAM" id="SSF81324">
    <property type="entry name" value="Voltage-gated potassium channels"/>
    <property type="match status" value="1"/>
</dbReference>
<dbReference type="OrthoDB" id="297496at2759"/>
<evidence type="ECO:0000256" key="8">
    <source>
        <dbReference type="SAM" id="Phobius"/>
    </source>
</evidence>
<keyword evidence="6 8" id="KW-0472">Membrane</keyword>
<dbReference type="Proteomes" id="UP000276776">
    <property type="component" value="Unassembled WGS sequence"/>
</dbReference>
<protein>
    <submittedName>
        <fullName evidence="12">Ion_trans_2 domain-containing protein</fullName>
    </submittedName>
</protein>
<keyword evidence="7" id="KW-0407">Ion channel</keyword>
<dbReference type="WBParaSite" id="TCLT_0000225701-mRNA-1">
    <property type="protein sequence ID" value="TCLT_0000225701-mRNA-1"/>
    <property type="gene ID" value="TCLT_0000225701"/>
</dbReference>
<evidence type="ECO:0000313" key="11">
    <source>
        <dbReference type="Proteomes" id="UP000276776"/>
    </source>
</evidence>
<dbReference type="GO" id="GO:0030322">
    <property type="term" value="P:stabilization of membrane potential"/>
    <property type="evidence" value="ECO:0007669"/>
    <property type="project" value="TreeGrafter"/>
</dbReference>
<proteinExistence type="predicted"/>
<dbReference type="STRING" id="103827.A0A0N5CPV7"/>
<gene>
    <name evidence="10" type="ORF">TCLT_LOCUS2258</name>
</gene>
<evidence type="ECO:0000259" key="9">
    <source>
        <dbReference type="Pfam" id="PF07885"/>
    </source>
</evidence>
<sequence>MGRHTFINNGGMRHKINSVHYDEQEQLRYKMRCVMNTLKQSKNANACDENYVAVLTNDVYIKCFRQGNYEYGKSSYYASSLSIDIGNTNDSEYLYWSIMDSVVFCFTIITTIGYGNVAPKTMEGRLFVIAYSIFGLPFTMLTIASLGKFITGNLTNITKLVTKIK</sequence>
<evidence type="ECO:0000256" key="1">
    <source>
        <dbReference type="ARBA" id="ARBA00004141"/>
    </source>
</evidence>
<dbReference type="InterPro" id="IPR013099">
    <property type="entry name" value="K_chnl_dom"/>
</dbReference>
<evidence type="ECO:0000256" key="7">
    <source>
        <dbReference type="ARBA" id="ARBA00023303"/>
    </source>
</evidence>
<dbReference type="PANTHER" id="PTHR11003">
    <property type="entry name" value="POTASSIUM CHANNEL, SUBFAMILY K"/>
    <property type="match status" value="1"/>
</dbReference>
<feature type="transmembrane region" description="Helical" evidence="8">
    <location>
        <begin position="126"/>
        <end position="146"/>
    </location>
</feature>
<dbReference type="EMBL" id="UYYF01000423">
    <property type="protein sequence ID" value="VDM98110.1"/>
    <property type="molecule type" value="Genomic_DNA"/>
</dbReference>
<name>A0A0N5CPV7_THECL</name>
<dbReference type="AlphaFoldDB" id="A0A0N5CPV7"/>
<keyword evidence="3 8" id="KW-0812">Transmembrane</keyword>
<dbReference type="GO" id="GO:0015271">
    <property type="term" value="F:outward rectifier potassium channel activity"/>
    <property type="evidence" value="ECO:0007669"/>
    <property type="project" value="TreeGrafter"/>
</dbReference>
<evidence type="ECO:0000256" key="2">
    <source>
        <dbReference type="ARBA" id="ARBA00022448"/>
    </source>
</evidence>
<accession>A0A0N5CPV7</accession>
<evidence type="ECO:0000256" key="3">
    <source>
        <dbReference type="ARBA" id="ARBA00022692"/>
    </source>
</evidence>
<evidence type="ECO:0000256" key="5">
    <source>
        <dbReference type="ARBA" id="ARBA00023065"/>
    </source>
</evidence>
<evidence type="ECO:0000256" key="4">
    <source>
        <dbReference type="ARBA" id="ARBA00022989"/>
    </source>
</evidence>
<comment type="subcellular location">
    <subcellularLocation>
        <location evidence="1">Membrane</location>
        <topology evidence="1">Multi-pass membrane protein</topology>
    </subcellularLocation>
</comment>
<reference evidence="12" key="1">
    <citation type="submission" date="2017-02" db="UniProtKB">
        <authorList>
            <consortium name="WormBaseParasite"/>
        </authorList>
    </citation>
    <scope>IDENTIFICATION</scope>
</reference>
<dbReference type="GO" id="GO:0005886">
    <property type="term" value="C:plasma membrane"/>
    <property type="evidence" value="ECO:0007669"/>
    <property type="project" value="TreeGrafter"/>
</dbReference>
<dbReference type="PANTHER" id="PTHR11003:SF335">
    <property type="entry name" value="POTASSIUM CHANNEL DOMAIN-CONTAINING PROTEIN"/>
    <property type="match status" value="1"/>
</dbReference>
<keyword evidence="11" id="KW-1185">Reference proteome</keyword>
<feature type="transmembrane region" description="Helical" evidence="8">
    <location>
        <begin position="93"/>
        <end position="114"/>
    </location>
</feature>
<dbReference type="GO" id="GO:0022841">
    <property type="term" value="F:potassium ion leak channel activity"/>
    <property type="evidence" value="ECO:0007669"/>
    <property type="project" value="TreeGrafter"/>
</dbReference>
<feature type="domain" description="Potassium channel" evidence="9">
    <location>
        <begin position="93"/>
        <end position="151"/>
    </location>
</feature>
<evidence type="ECO:0000256" key="6">
    <source>
        <dbReference type="ARBA" id="ARBA00023136"/>
    </source>
</evidence>
<organism evidence="12">
    <name type="scientific">Thelazia callipaeda</name>
    <name type="common">Oriental eyeworm</name>
    <name type="synonym">Parasitic nematode</name>
    <dbReference type="NCBI Taxonomy" id="103827"/>
    <lineage>
        <taxon>Eukaryota</taxon>
        <taxon>Metazoa</taxon>
        <taxon>Ecdysozoa</taxon>
        <taxon>Nematoda</taxon>
        <taxon>Chromadorea</taxon>
        <taxon>Rhabditida</taxon>
        <taxon>Spirurina</taxon>
        <taxon>Spiruromorpha</taxon>
        <taxon>Thelazioidea</taxon>
        <taxon>Thelaziidae</taxon>
        <taxon>Thelazia</taxon>
    </lineage>
</organism>
<keyword evidence="4 8" id="KW-1133">Transmembrane helix</keyword>
<dbReference type="InterPro" id="IPR003280">
    <property type="entry name" value="2pore_dom_K_chnl"/>
</dbReference>
<dbReference type="Pfam" id="PF07885">
    <property type="entry name" value="Ion_trans_2"/>
    <property type="match status" value="1"/>
</dbReference>
<dbReference type="Gene3D" id="1.10.287.70">
    <property type="match status" value="1"/>
</dbReference>